<feature type="domain" description="Helicase C-terminal" evidence="11">
    <location>
        <begin position="862"/>
        <end position="1024"/>
    </location>
</feature>
<dbReference type="PROSITE" id="PS50089">
    <property type="entry name" value="ZF_RING_2"/>
    <property type="match status" value="1"/>
</dbReference>
<feature type="compositionally biased region" description="Polar residues" evidence="8">
    <location>
        <begin position="168"/>
        <end position="186"/>
    </location>
</feature>
<feature type="region of interest" description="Disordered" evidence="8">
    <location>
        <begin position="1040"/>
        <end position="1224"/>
    </location>
</feature>
<gene>
    <name evidence="12" type="ORF">MFLAVUS_008233</name>
</gene>
<dbReference type="PANTHER" id="PTHR45626:SF16">
    <property type="entry name" value="ATP-DEPENDENT HELICASE ULS1"/>
    <property type="match status" value="1"/>
</dbReference>
<evidence type="ECO:0000259" key="11">
    <source>
        <dbReference type="PROSITE" id="PS51194"/>
    </source>
</evidence>
<evidence type="ECO:0000259" key="9">
    <source>
        <dbReference type="PROSITE" id="PS50089"/>
    </source>
</evidence>
<keyword evidence="5" id="KW-0067">ATP-binding</keyword>
<evidence type="ECO:0000259" key="10">
    <source>
        <dbReference type="PROSITE" id="PS51192"/>
    </source>
</evidence>
<dbReference type="Pfam" id="PF13923">
    <property type="entry name" value="zf-C3HC4_2"/>
    <property type="match status" value="1"/>
</dbReference>
<keyword evidence="6" id="KW-0479">Metal-binding</keyword>
<evidence type="ECO:0000256" key="7">
    <source>
        <dbReference type="SAM" id="Coils"/>
    </source>
</evidence>
<feature type="compositionally biased region" description="Polar residues" evidence="8">
    <location>
        <begin position="1183"/>
        <end position="1214"/>
    </location>
</feature>
<feature type="domain" description="Helicase ATP-binding" evidence="10">
    <location>
        <begin position="423"/>
        <end position="609"/>
    </location>
</feature>
<evidence type="ECO:0000313" key="12">
    <source>
        <dbReference type="EMBL" id="GAA5814731.1"/>
    </source>
</evidence>
<keyword evidence="7" id="KW-0175">Coiled coil</keyword>
<comment type="caution">
    <text evidence="12">The sequence shown here is derived from an EMBL/GenBank/DDBJ whole genome shotgun (WGS) entry which is preliminary data.</text>
</comment>
<organism evidence="12 13">
    <name type="scientific">Mucor flavus</name>
    <dbReference type="NCBI Taxonomy" id="439312"/>
    <lineage>
        <taxon>Eukaryota</taxon>
        <taxon>Fungi</taxon>
        <taxon>Fungi incertae sedis</taxon>
        <taxon>Mucoromycota</taxon>
        <taxon>Mucoromycotina</taxon>
        <taxon>Mucoromycetes</taxon>
        <taxon>Mucorales</taxon>
        <taxon>Mucorineae</taxon>
        <taxon>Mucoraceae</taxon>
        <taxon>Mucor</taxon>
    </lineage>
</organism>
<dbReference type="InterPro" id="IPR038718">
    <property type="entry name" value="SNF2-like_sf"/>
</dbReference>
<sequence>MPRTDTEHYNVNDLTEQNSTADYSGIGTYAVLPTSPGNSSLVLDLTADELDFINDVNDPAQSGSSTRNVATLDDDAFAFFVEAGLDNPEELSMLGIDIEEIRNQRAIAERLEQQRTAGLEAARQLQQQQQQQQQYQRLREERLKEERLKEEISRTKQEPVVVAESFAGLSSNLNQPSTSSRDQGSLRSRGKRRMENDTPDENKRAKVEIEVKTIELIDDDDCIDLTSEIEGTSYGPIRVDDIDEGSSSRPINPIAASSSGLVHRMSEIYDIDSDSDHDAPLDYLSFSDYIRRHQDDDDDDVVEAPDYMNDRYGRDPFTSGGTGEFYDEFGDDSTLINILGRTGYTYTEGQGNFQRSRAHPPIMNYPNGSHRQTPQEAERELRDLLEHVIFDEPPPPEDRTGTPDGLSIVLMEHQKIGLQWMLKMENSRNKGGILADDMGLGKTIQAMAVIVQNTCDDFTPVDHSFINGTGSRLAAGELHIKATLIVCPVSLIDQWRREIESKTSPTLNVLVYHGSTRTQNPYDLAKYDVIISSYAINASNFQENYKGPFSKVTFHRVILDEAHTIKNKSTRAAVGCCSLLATYRWCMTATPIQNKIEELYSLIRFLRIRPFCAWEEFRDCIAKPMKAGNHVKAIRVAQVLIKAISLRRSKKALIDGRPILNLPARNVHMTHINFTPDERTHYDYVNQTAQARFNKYMAAGTVMKNYSSVLVLLLRLRQACLHPSLTLQEGDSSGIVMQEPENLLQLAENMRPEVVARLLDDSAGLAEIECPVCMDIAQDAQIIVGCGHILCKECFDGYWNVGDGNTKRCPQCRGELSNTKLVTVEVFLQKHAPQLIEEALVPISEAEQEDIARLQGFISSAKIDKMMELLEQTERDTDGKDKTIVFSQFTGLLDLVETPLREKGMAFLRYDGSMDIKHRAEAVNQFFNNPDIRILLVSTKCGSLGLNLTVANRVILLDVWWNPALENQAIDRVHRIGQTKDVEVHRIFINNTVEDRILELQNKKQAISDGVLGEGTGQPTQRLGLQEMIYLFRGGASPNANAGPSNAGPSNAGPSNAGSSNAGPSNAGSSNAGPSNAGPSNAGPSNSGLSNARPSNARRSNARRSNTQPSNPRPHNAYAQPSNDGSSNSRRSNARHSRYSSSNVNPSNTHPFGSLPSESRPRNAPLPSEGGTVHRPAVRRTATRLSSAHPYSTHQSSTHPSPDRSSLPSITLSRRFSGRRSDAR</sequence>
<dbReference type="CDD" id="cd18793">
    <property type="entry name" value="SF2_C_SNF"/>
    <property type="match status" value="1"/>
</dbReference>
<evidence type="ECO:0000256" key="3">
    <source>
        <dbReference type="ARBA" id="ARBA00022801"/>
    </source>
</evidence>
<evidence type="ECO:0000256" key="6">
    <source>
        <dbReference type="PROSITE-ProRule" id="PRU00175"/>
    </source>
</evidence>
<dbReference type="SMART" id="SM00184">
    <property type="entry name" value="RING"/>
    <property type="match status" value="1"/>
</dbReference>
<dbReference type="InterPro" id="IPR050628">
    <property type="entry name" value="SNF2_RAD54_helicase_TF"/>
</dbReference>
<comment type="similarity">
    <text evidence="1">Belongs to the SNF2/RAD54 helicase family.</text>
</comment>
<keyword evidence="2" id="KW-0547">Nucleotide-binding</keyword>
<evidence type="ECO:0000256" key="5">
    <source>
        <dbReference type="ARBA" id="ARBA00022840"/>
    </source>
</evidence>
<keyword evidence="6" id="KW-0863">Zinc-finger</keyword>
<evidence type="ECO:0000256" key="2">
    <source>
        <dbReference type="ARBA" id="ARBA00022741"/>
    </source>
</evidence>
<dbReference type="SMART" id="SM00490">
    <property type="entry name" value="HELICc"/>
    <property type="match status" value="1"/>
</dbReference>
<keyword evidence="6" id="KW-0862">Zinc</keyword>
<dbReference type="SUPFAM" id="SSF57850">
    <property type="entry name" value="RING/U-box"/>
    <property type="match status" value="1"/>
</dbReference>
<keyword evidence="13" id="KW-1185">Reference proteome</keyword>
<dbReference type="Proteomes" id="UP001473302">
    <property type="component" value="Unassembled WGS sequence"/>
</dbReference>
<dbReference type="Pfam" id="PF00176">
    <property type="entry name" value="SNF2-rel_dom"/>
    <property type="match status" value="1"/>
</dbReference>
<dbReference type="EMBL" id="BAABUK010000022">
    <property type="protein sequence ID" value="GAA5814731.1"/>
    <property type="molecule type" value="Genomic_DNA"/>
</dbReference>
<dbReference type="PANTHER" id="PTHR45626">
    <property type="entry name" value="TRANSCRIPTION TERMINATION FACTOR 2-RELATED"/>
    <property type="match status" value="1"/>
</dbReference>
<dbReference type="InterPro" id="IPR027417">
    <property type="entry name" value="P-loop_NTPase"/>
</dbReference>
<evidence type="ECO:0000313" key="13">
    <source>
        <dbReference type="Proteomes" id="UP001473302"/>
    </source>
</evidence>
<proteinExistence type="inferred from homology"/>
<dbReference type="Pfam" id="PF00271">
    <property type="entry name" value="Helicase_C"/>
    <property type="match status" value="1"/>
</dbReference>
<dbReference type="SMART" id="SM00487">
    <property type="entry name" value="DEXDc"/>
    <property type="match status" value="1"/>
</dbReference>
<dbReference type="Gene3D" id="3.30.40.10">
    <property type="entry name" value="Zinc/RING finger domain, C3HC4 (zinc finger)"/>
    <property type="match status" value="1"/>
</dbReference>
<reference evidence="12 13" key="1">
    <citation type="submission" date="2024-04" db="EMBL/GenBank/DDBJ databases">
        <title>genome sequences of Mucor flavus KT1a and Helicostylum pulchrum KT1b strains isolated from the surface of a dry-aged beef.</title>
        <authorList>
            <person name="Toyotome T."/>
            <person name="Hosono M."/>
            <person name="Torimaru M."/>
            <person name="Fukuda K."/>
            <person name="Mikami N."/>
        </authorList>
    </citation>
    <scope>NUCLEOTIDE SEQUENCE [LARGE SCALE GENOMIC DNA]</scope>
    <source>
        <strain evidence="12 13">KT1a</strain>
    </source>
</reference>
<evidence type="ECO:0000256" key="4">
    <source>
        <dbReference type="ARBA" id="ARBA00022806"/>
    </source>
</evidence>
<dbReference type="SUPFAM" id="SSF52540">
    <property type="entry name" value="P-loop containing nucleoside triphosphate hydrolases"/>
    <property type="match status" value="2"/>
</dbReference>
<evidence type="ECO:0000256" key="1">
    <source>
        <dbReference type="ARBA" id="ARBA00007025"/>
    </source>
</evidence>
<protein>
    <submittedName>
        <fullName evidence="12">Uncharacterized protein</fullName>
    </submittedName>
</protein>
<evidence type="ECO:0000256" key="8">
    <source>
        <dbReference type="SAM" id="MobiDB-lite"/>
    </source>
</evidence>
<dbReference type="InterPro" id="IPR000330">
    <property type="entry name" value="SNF2_N"/>
</dbReference>
<dbReference type="PROSITE" id="PS51194">
    <property type="entry name" value="HELICASE_CTER"/>
    <property type="match status" value="1"/>
</dbReference>
<dbReference type="InterPro" id="IPR001650">
    <property type="entry name" value="Helicase_C-like"/>
</dbReference>
<dbReference type="InterPro" id="IPR001841">
    <property type="entry name" value="Znf_RING"/>
</dbReference>
<dbReference type="InterPro" id="IPR014001">
    <property type="entry name" value="Helicase_ATP-bd"/>
</dbReference>
<accession>A0ABP9Z6H7</accession>
<feature type="compositionally biased region" description="Low complexity" evidence="8">
    <location>
        <begin position="1122"/>
        <end position="1131"/>
    </location>
</feature>
<name>A0ABP9Z6H7_9FUNG</name>
<dbReference type="Gene3D" id="3.40.50.10810">
    <property type="entry name" value="Tandem AAA-ATPase domain"/>
    <property type="match status" value="1"/>
</dbReference>
<feature type="compositionally biased region" description="Basic and acidic residues" evidence="8">
    <location>
        <begin position="193"/>
        <end position="202"/>
    </location>
</feature>
<keyword evidence="4" id="KW-0347">Helicase</keyword>
<dbReference type="InterPro" id="IPR049730">
    <property type="entry name" value="SNF2/RAD54-like_C"/>
</dbReference>
<feature type="domain" description="RING-type" evidence="9">
    <location>
        <begin position="770"/>
        <end position="813"/>
    </location>
</feature>
<feature type="compositionally biased region" description="Low complexity" evidence="8">
    <location>
        <begin position="1040"/>
        <end position="1106"/>
    </location>
</feature>
<feature type="region of interest" description="Disordered" evidence="8">
    <location>
        <begin position="168"/>
        <end position="202"/>
    </location>
</feature>
<dbReference type="InterPro" id="IPR013083">
    <property type="entry name" value="Znf_RING/FYVE/PHD"/>
</dbReference>
<keyword evidence="3" id="KW-0378">Hydrolase</keyword>
<dbReference type="PROSITE" id="PS51192">
    <property type="entry name" value="HELICASE_ATP_BIND_1"/>
    <property type="match status" value="1"/>
</dbReference>
<feature type="coiled-coil region" evidence="7">
    <location>
        <begin position="108"/>
        <end position="158"/>
    </location>
</feature>
<dbReference type="Gene3D" id="3.40.50.300">
    <property type="entry name" value="P-loop containing nucleotide triphosphate hydrolases"/>
    <property type="match status" value="1"/>
</dbReference>
<dbReference type="CDD" id="cd18008">
    <property type="entry name" value="DEXDc_SHPRH-like"/>
    <property type="match status" value="1"/>
</dbReference>